<dbReference type="GO" id="GO:0070681">
    <property type="term" value="P:glutaminyl-tRNAGln biosynthesis via transamidation"/>
    <property type="evidence" value="ECO:0007669"/>
    <property type="project" value="TreeGrafter"/>
</dbReference>
<reference evidence="6 7" key="1">
    <citation type="submission" date="2015-09" db="EMBL/GenBank/DDBJ databases">
        <title>Draft genome of the parasitic nematode Teladorsagia circumcincta isolate WARC Sus (inbred).</title>
        <authorList>
            <person name="Mitreva M."/>
        </authorList>
    </citation>
    <scope>NUCLEOTIDE SEQUENCE [LARGE SCALE GENOMIC DNA]</scope>
    <source>
        <strain evidence="6 7">S</strain>
    </source>
</reference>
<accession>A0A2G9UF11</accession>
<dbReference type="EMBL" id="KZ346943">
    <property type="protein sequence ID" value="PIO68753.1"/>
    <property type="molecule type" value="Genomic_DNA"/>
</dbReference>
<evidence type="ECO:0000259" key="5">
    <source>
        <dbReference type="Pfam" id="PF02637"/>
    </source>
</evidence>
<dbReference type="Pfam" id="PF02637">
    <property type="entry name" value="GatB_Yqey"/>
    <property type="match status" value="1"/>
</dbReference>
<dbReference type="GO" id="GO:0005739">
    <property type="term" value="C:mitochondrion"/>
    <property type="evidence" value="ECO:0007669"/>
    <property type="project" value="TreeGrafter"/>
</dbReference>
<dbReference type="InterPro" id="IPR023168">
    <property type="entry name" value="GatB_Yqey_C_2"/>
</dbReference>
<evidence type="ECO:0000256" key="1">
    <source>
        <dbReference type="ARBA" id="ARBA00022598"/>
    </source>
</evidence>
<dbReference type="GO" id="GO:0050567">
    <property type="term" value="F:glutaminyl-tRNA synthase (glutamine-hydrolyzing) activity"/>
    <property type="evidence" value="ECO:0007669"/>
    <property type="project" value="TreeGrafter"/>
</dbReference>
<dbReference type="Gene3D" id="1.10.10.410">
    <property type="match status" value="1"/>
</dbReference>
<organism evidence="6 7">
    <name type="scientific">Teladorsagia circumcincta</name>
    <name type="common">Brown stomach worm</name>
    <name type="synonym">Ostertagia circumcincta</name>
    <dbReference type="NCBI Taxonomy" id="45464"/>
    <lineage>
        <taxon>Eukaryota</taxon>
        <taxon>Metazoa</taxon>
        <taxon>Ecdysozoa</taxon>
        <taxon>Nematoda</taxon>
        <taxon>Chromadorea</taxon>
        <taxon>Rhabditida</taxon>
        <taxon>Rhabditina</taxon>
        <taxon>Rhabditomorpha</taxon>
        <taxon>Strongyloidea</taxon>
        <taxon>Trichostrongylidae</taxon>
        <taxon>Teladorsagia</taxon>
    </lineage>
</organism>
<keyword evidence="3" id="KW-0067">ATP-binding</keyword>
<dbReference type="GO" id="GO:0032543">
    <property type="term" value="P:mitochondrial translation"/>
    <property type="evidence" value="ECO:0007669"/>
    <property type="project" value="TreeGrafter"/>
</dbReference>
<dbReference type="PANTHER" id="PTHR11659">
    <property type="entry name" value="GLUTAMYL-TRNA GLN AMIDOTRANSFERASE SUBUNIT B MITOCHONDRIAL AND PROKARYOTIC PET112-RELATED"/>
    <property type="match status" value="1"/>
</dbReference>
<dbReference type="Proteomes" id="UP000230423">
    <property type="component" value="Unassembled WGS sequence"/>
</dbReference>
<dbReference type="PANTHER" id="PTHR11659:SF0">
    <property type="entry name" value="GLUTAMYL-TRNA(GLN) AMIDOTRANSFERASE SUBUNIT B, MITOCHONDRIAL"/>
    <property type="match status" value="1"/>
</dbReference>
<dbReference type="AlphaFoldDB" id="A0A2G9UF11"/>
<dbReference type="GO" id="GO:0030956">
    <property type="term" value="C:glutamyl-tRNA(Gln) amidotransferase complex"/>
    <property type="evidence" value="ECO:0007669"/>
    <property type="project" value="TreeGrafter"/>
</dbReference>
<evidence type="ECO:0000256" key="2">
    <source>
        <dbReference type="ARBA" id="ARBA00022741"/>
    </source>
</evidence>
<protein>
    <submittedName>
        <fullName evidence="6">GatB/Yqey domain protein</fullName>
    </submittedName>
</protein>
<dbReference type="GO" id="GO:0005524">
    <property type="term" value="F:ATP binding"/>
    <property type="evidence" value="ECO:0007669"/>
    <property type="project" value="UniProtKB-KW"/>
</dbReference>
<sequence>MENPPLSRFVELCADRVKNTGTKEFVAWMKELKMMMQRSKAVYPPEDPEFAKQFMKIVEFYVNGRITKLRALETMRGFLSKLQDAEQFLDENNFWRITDEAAIDKMVEEVLAKNEKLLEKALAGHAKSLTRLRNLVVDTSMKRIDIQQAETAVMARLTKMKDVSR</sequence>
<keyword evidence="4" id="KW-0648">Protein biosynthesis</keyword>
<proteinExistence type="predicted"/>
<evidence type="ECO:0000313" key="7">
    <source>
        <dbReference type="Proteomes" id="UP000230423"/>
    </source>
</evidence>
<feature type="domain" description="Asn/Gln amidotransferase" evidence="5">
    <location>
        <begin position="17"/>
        <end position="156"/>
    </location>
</feature>
<keyword evidence="7" id="KW-1185">Reference proteome</keyword>
<name>A0A2G9UF11_TELCI</name>
<keyword evidence="1" id="KW-0436">Ligase</keyword>
<dbReference type="InterPro" id="IPR017959">
    <property type="entry name" value="Asn/Gln-tRNA_amidoTrfase_suB/E"/>
</dbReference>
<evidence type="ECO:0000256" key="3">
    <source>
        <dbReference type="ARBA" id="ARBA00022840"/>
    </source>
</evidence>
<keyword evidence="2" id="KW-0547">Nucleotide-binding</keyword>
<gene>
    <name evidence="6" type="ORF">TELCIR_09441</name>
</gene>
<evidence type="ECO:0000256" key="4">
    <source>
        <dbReference type="ARBA" id="ARBA00022917"/>
    </source>
</evidence>
<dbReference type="OrthoDB" id="1722066at2759"/>
<dbReference type="InterPro" id="IPR018027">
    <property type="entry name" value="Asn/Gln_amidotransferase"/>
</dbReference>
<evidence type="ECO:0000313" key="6">
    <source>
        <dbReference type="EMBL" id="PIO68753.1"/>
    </source>
</evidence>